<comment type="caution">
    <text evidence="3">The sequence shown here is derived from an EMBL/GenBank/DDBJ whole genome shotgun (WGS) entry which is preliminary data.</text>
</comment>
<organism evidence="3">
    <name type="scientific">mine drainage metagenome</name>
    <dbReference type="NCBI Taxonomy" id="410659"/>
    <lineage>
        <taxon>unclassified sequences</taxon>
        <taxon>metagenomes</taxon>
        <taxon>ecological metagenomes</taxon>
    </lineage>
</organism>
<dbReference type="InterPro" id="IPR016142">
    <property type="entry name" value="Citrate_synth-like_lrg_a-sub"/>
</dbReference>
<dbReference type="GO" id="GO:0005829">
    <property type="term" value="C:cytosol"/>
    <property type="evidence" value="ECO:0007669"/>
    <property type="project" value="TreeGrafter"/>
</dbReference>
<dbReference type="GO" id="GO:0005975">
    <property type="term" value="P:carbohydrate metabolic process"/>
    <property type="evidence" value="ECO:0007669"/>
    <property type="project" value="TreeGrafter"/>
</dbReference>
<reference evidence="3" key="1">
    <citation type="submission" date="2013-08" db="EMBL/GenBank/DDBJ databases">
        <authorList>
            <person name="Mendez C."/>
            <person name="Richter M."/>
            <person name="Ferrer M."/>
            <person name="Sanchez J."/>
        </authorList>
    </citation>
    <scope>NUCLEOTIDE SEQUENCE</scope>
</reference>
<dbReference type="PANTHER" id="PTHR11739:SF4">
    <property type="entry name" value="CITRATE SYNTHASE, PEROXISOMAL"/>
    <property type="match status" value="1"/>
</dbReference>
<evidence type="ECO:0000256" key="2">
    <source>
        <dbReference type="ARBA" id="ARBA00022679"/>
    </source>
</evidence>
<dbReference type="Pfam" id="PF00285">
    <property type="entry name" value="Citrate_synt"/>
    <property type="match status" value="1"/>
</dbReference>
<dbReference type="GO" id="GO:0006099">
    <property type="term" value="P:tricarboxylic acid cycle"/>
    <property type="evidence" value="ECO:0007669"/>
    <property type="project" value="TreeGrafter"/>
</dbReference>
<dbReference type="InterPro" id="IPR002020">
    <property type="entry name" value="Citrate_synthase"/>
</dbReference>
<sequence>MRRAGYGEAMAPETPVSKGLDHVVVDRSRISWVGGTTGELVYRGFEIDALVPGVPYESAVHLLLHGDPPSADPSPEVVAALRAHRTPAPGVTRVVDALPAGLPPLEALRTILSALGDGSFRYPPSLEEGFRLIAQTPVLLARYVRRSRGDLPIEPDPDRTHAENYLRMITGRPPDPAAAHALESYLVLLADHGMNASTFALRVAISTQSDLASAATAALATLKGPCTADAPA</sequence>
<accession>T0ZSQ0</accession>
<reference evidence="3" key="2">
    <citation type="journal article" date="2014" name="ISME J.">
        <title>Microbial stratification in low pH oxic and suboxic macroscopic growths along an acid mine drainage.</title>
        <authorList>
            <person name="Mendez-Garcia C."/>
            <person name="Mesa V."/>
            <person name="Sprenger R.R."/>
            <person name="Richter M."/>
            <person name="Diez M.S."/>
            <person name="Solano J."/>
            <person name="Bargiela R."/>
            <person name="Golyshina O.V."/>
            <person name="Manteca A."/>
            <person name="Ramos J.L."/>
            <person name="Gallego J.R."/>
            <person name="Llorente I."/>
            <person name="Martins Dos Santos V.A."/>
            <person name="Jensen O.N."/>
            <person name="Pelaez A.I."/>
            <person name="Sanchez J."/>
            <person name="Ferrer M."/>
        </authorList>
    </citation>
    <scope>NUCLEOTIDE SEQUENCE</scope>
</reference>
<dbReference type="SUPFAM" id="SSF48256">
    <property type="entry name" value="Citrate synthase"/>
    <property type="match status" value="1"/>
</dbReference>
<evidence type="ECO:0000256" key="1">
    <source>
        <dbReference type="ARBA" id="ARBA00010566"/>
    </source>
</evidence>
<dbReference type="AlphaFoldDB" id="T0ZSQ0"/>
<comment type="similarity">
    <text evidence="1">Belongs to the citrate synthase family.</text>
</comment>
<dbReference type="PRINTS" id="PR00143">
    <property type="entry name" value="CITRTSNTHASE"/>
</dbReference>
<dbReference type="InterPro" id="IPR036969">
    <property type="entry name" value="Citrate_synthase_sf"/>
</dbReference>
<keyword evidence="2" id="KW-0808">Transferase</keyword>
<gene>
    <name evidence="3" type="ORF">B1B_12217</name>
</gene>
<protein>
    <submittedName>
        <fullName evidence="3">2-methylcitrate synthase/citrate synthase II</fullName>
    </submittedName>
</protein>
<dbReference type="GO" id="GO:0046912">
    <property type="term" value="F:acyltransferase activity, acyl groups converted into alkyl on transfer"/>
    <property type="evidence" value="ECO:0007669"/>
    <property type="project" value="InterPro"/>
</dbReference>
<proteinExistence type="inferred from homology"/>
<name>T0ZSQ0_9ZZZZ</name>
<evidence type="ECO:0000313" key="3">
    <source>
        <dbReference type="EMBL" id="EQD47693.1"/>
    </source>
</evidence>
<dbReference type="Gene3D" id="1.10.580.10">
    <property type="entry name" value="Citrate Synthase, domain 1"/>
    <property type="match status" value="1"/>
</dbReference>
<dbReference type="PANTHER" id="PTHR11739">
    <property type="entry name" value="CITRATE SYNTHASE"/>
    <property type="match status" value="1"/>
</dbReference>
<feature type="non-terminal residue" evidence="3">
    <location>
        <position position="232"/>
    </location>
</feature>
<dbReference type="EMBL" id="AUZY01007998">
    <property type="protein sequence ID" value="EQD47693.1"/>
    <property type="molecule type" value="Genomic_DNA"/>
</dbReference>